<reference evidence="3" key="1">
    <citation type="submission" date="2016-06" db="UniProtKB">
        <authorList>
            <consortium name="WormBaseParasite"/>
        </authorList>
    </citation>
    <scope>IDENTIFICATION</scope>
</reference>
<evidence type="ECO:0000313" key="1">
    <source>
        <dbReference type="EMBL" id="VDP33724.1"/>
    </source>
</evidence>
<dbReference type="OrthoDB" id="10065625at2759"/>
<protein>
    <submittedName>
        <fullName evidence="3">Attractin</fullName>
    </submittedName>
</protein>
<dbReference type="WBParaSite" id="ECPE_0000114701-mRNA-1">
    <property type="protein sequence ID" value="ECPE_0000114701-mRNA-1"/>
    <property type="gene ID" value="ECPE_0000114701"/>
</dbReference>
<dbReference type="EMBL" id="UZAN01005588">
    <property type="protein sequence ID" value="VDP33724.1"/>
    <property type="molecule type" value="Genomic_DNA"/>
</dbReference>
<proteinExistence type="predicted"/>
<name>A0A183A2G2_9TREM</name>
<dbReference type="Proteomes" id="UP000272942">
    <property type="component" value="Unassembled WGS sequence"/>
</dbReference>
<accession>A0A183A2G2</accession>
<dbReference type="AlphaFoldDB" id="A0A183A2G2"/>
<sequence length="123" mass="13211">MHQSAGSSLMEEIILQPEDVEKTLVSLDWGKAAEPNEIHPTLLGPLGRILAAPLARLFNLSMANLLTTSAKRCAQQKGTQQEVRQASGAQTPESHLFLAPGNYYMEQTAAGGSGVKSHCRIQA</sequence>
<organism evidence="3">
    <name type="scientific">Echinostoma caproni</name>
    <dbReference type="NCBI Taxonomy" id="27848"/>
    <lineage>
        <taxon>Eukaryota</taxon>
        <taxon>Metazoa</taxon>
        <taxon>Spiralia</taxon>
        <taxon>Lophotrochozoa</taxon>
        <taxon>Platyhelminthes</taxon>
        <taxon>Trematoda</taxon>
        <taxon>Digenea</taxon>
        <taxon>Plagiorchiida</taxon>
        <taxon>Echinostomata</taxon>
        <taxon>Echinostomatoidea</taxon>
        <taxon>Echinostomatidae</taxon>
        <taxon>Echinostoma</taxon>
    </lineage>
</organism>
<gene>
    <name evidence="1" type="ORF">ECPE_LOCUS1147</name>
</gene>
<evidence type="ECO:0000313" key="3">
    <source>
        <dbReference type="WBParaSite" id="ECPE_0000114701-mRNA-1"/>
    </source>
</evidence>
<evidence type="ECO:0000313" key="2">
    <source>
        <dbReference type="Proteomes" id="UP000272942"/>
    </source>
</evidence>
<reference evidence="1 2" key="2">
    <citation type="submission" date="2018-11" db="EMBL/GenBank/DDBJ databases">
        <authorList>
            <consortium name="Pathogen Informatics"/>
        </authorList>
    </citation>
    <scope>NUCLEOTIDE SEQUENCE [LARGE SCALE GENOMIC DNA]</scope>
    <source>
        <strain evidence="1 2">Egypt</strain>
    </source>
</reference>
<keyword evidence="2" id="KW-1185">Reference proteome</keyword>